<dbReference type="InterPro" id="IPR007115">
    <property type="entry name" value="6-PTP_synth/QueD"/>
</dbReference>
<organism evidence="5 7">
    <name type="scientific">Ferroplasma acidiphilum</name>
    <dbReference type="NCBI Taxonomy" id="74969"/>
    <lineage>
        <taxon>Archaea</taxon>
        <taxon>Methanobacteriati</taxon>
        <taxon>Thermoplasmatota</taxon>
        <taxon>Thermoplasmata</taxon>
        <taxon>Thermoplasmatales</taxon>
        <taxon>Ferroplasmaceae</taxon>
        <taxon>Ferroplasma</taxon>
    </lineage>
</organism>
<dbReference type="EMBL" id="JABGBP010000031">
    <property type="protein sequence ID" value="NOL59441.1"/>
    <property type="molecule type" value="Genomic_DNA"/>
</dbReference>
<dbReference type="OrthoDB" id="6529at2157"/>
<protein>
    <submittedName>
        <fullName evidence="6">6-carboxytetrahydropterin synthase</fullName>
    </submittedName>
    <submittedName>
        <fullName evidence="5">6-pyruvoyltetrahydrobiopterin synthase</fullName>
    </submittedName>
</protein>
<evidence type="ECO:0000313" key="5">
    <source>
        <dbReference type="EMBL" id="ARD84631.1"/>
    </source>
</evidence>
<dbReference type="InterPro" id="IPR038418">
    <property type="entry name" value="6-PTP_synth/QueD_sf"/>
</dbReference>
<dbReference type="KEGG" id="fai:FAD_0725"/>
<dbReference type="Proteomes" id="UP000546917">
    <property type="component" value="Unassembled WGS sequence"/>
</dbReference>
<reference evidence="5 7" key="1">
    <citation type="submission" date="2011-10" db="EMBL/GenBank/DDBJ databases">
        <title>Metabolic and evolutionary patterns in the extreme acidophile Ferroplasma acidiphilum.</title>
        <authorList>
            <person name="Golyshina O.V."/>
            <person name="Kozyavkin S.A."/>
            <person name="Tatusov R.L."/>
            <person name="Slesarev A.I."/>
            <person name="Golyshin P.N."/>
        </authorList>
    </citation>
    <scope>NUCLEOTIDE SEQUENCE [LARGE SCALE GENOMIC DNA]</scope>
    <source>
        <strain evidence="5">Berkeley</strain>
        <strain evidence="7">Y</strain>
    </source>
</reference>
<dbReference type="Pfam" id="PF01242">
    <property type="entry name" value="PTPS"/>
    <property type="match status" value="1"/>
</dbReference>
<dbReference type="AlphaFoldDB" id="A0A1V0N3F8"/>
<evidence type="ECO:0000256" key="3">
    <source>
        <dbReference type="ARBA" id="ARBA00022833"/>
    </source>
</evidence>
<dbReference type="GeneID" id="84217348"/>
<evidence type="ECO:0000313" key="8">
    <source>
        <dbReference type="Proteomes" id="UP000546917"/>
    </source>
</evidence>
<reference evidence="6 8" key="2">
    <citation type="submission" date="2020-05" db="EMBL/GenBank/DDBJ databases">
        <authorList>
            <person name="Zhang R."/>
        </authorList>
    </citation>
    <scope>NUCLEOTIDE SEQUENCE [LARGE SCALE GENOMIC DNA]</scope>
    <source>
        <strain evidence="6 8">DSM 28986</strain>
    </source>
</reference>
<dbReference type="SUPFAM" id="SSF55620">
    <property type="entry name" value="Tetrahydrobiopterin biosynthesis enzymes-like"/>
    <property type="match status" value="1"/>
</dbReference>
<evidence type="ECO:0000256" key="4">
    <source>
        <dbReference type="ARBA" id="ARBA00023239"/>
    </source>
</evidence>
<sequence>MYRIEVVGALKGLTWSSGHYVPDNEKCKNFHGHDYSIDVIIDSDGVKSSGMAIDFTIVKQAIKPVIEDMDHKFMIPEDDIRQNENPGFIDIYVRGKYRGTMSRSDIFAFPYSADTAEFIAKYCYDKIFAKLLGLMENFRLKVTIHEGPGNMATYSEN</sequence>
<evidence type="ECO:0000313" key="7">
    <source>
        <dbReference type="Proteomes" id="UP000192050"/>
    </source>
</evidence>
<dbReference type="Gene3D" id="3.30.479.10">
    <property type="entry name" value="6-pyruvoyl tetrahydropterin synthase/QueD"/>
    <property type="match status" value="1"/>
</dbReference>
<evidence type="ECO:0000313" key="6">
    <source>
        <dbReference type="EMBL" id="NOL59441.1"/>
    </source>
</evidence>
<dbReference type="Proteomes" id="UP000192050">
    <property type="component" value="Chromosome"/>
</dbReference>
<keyword evidence="3" id="KW-0862">Zinc</keyword>
<dbReference type="PANTHER" id="PTHR12589:SF7">
    <property type="entry name" value="6-PYRUVOYL TETRAHYDROBIOPTERIN SYNTHASE"/>
    <property type="match status" value="1"/>
</dbReference>
<keyword evidence="4" id="KW-0456">Lyase</keyword>
<gene>
    <name evidence="5" type="primary">ptps</name>
    <name evidence="5" type="ORF">FAD_0725</name>
    <name evidence="6" type="ORF">HLB00_01135</name>
</gene>
<dbReference type="RefSeq" id="WP_081141850.1">
    <property type="nucleotide sequence ID" value="NZ_CP015363.1"/>
</dbReference>
<keyword evidence="2" id="KW-0479">Metal-binding</keyword>
<dbReference type="EMBL" id="CP015363">
    <property type="protein sequence ID" value="ARD84631.1"/>
    <property type="molecule type" value="Genomic_DNA"/>
</dbReference>
<dbReference type="STRING" id="74969.FAD_0725"/>
<dbReference type="PANTHER" id="PTHR12589">
    <property type="entry name" value="PYRUVOYL TETRAHYDROBIOPTERIN SYNTHASE"/>
    <property type="match status" value="1"/>
</dbReference>
<proteinExistence type="predicted"/>
<evidence type="ECO:0000256" key="1">
    <source>
        <dbReference type="ARBA" id="ARBA00001947"/>
    </source>
</evidence>
<dbReference type="GO" id="GO:0046872">
    <property type="term" value="F:metal ion binding"/>
    <property type="evidence" value="ECO:0007669"/>
    <property type="project" value="UniProtKB-KW"/>
</dbReference>
<evidence type="ECO:0000256" key="2">
    <source>
        <dbReference type="ARBA" id="ARBA00022723"/>
    </source>
</evidence>
<keyword evidence="7" id="KW-1185">Reference proteome</keyword>
<comment type="cofactor">
    <cofactor evidence="1">
        <name>Zn(2+)</name>
        <dbReference type="ChEBI" id="CHEBI:29105"/>
    </cofactor>
</comment>
<dbReference type="GO" id="GO:0016829">
    <property type="term" value="F:lyase activity"/>
    <property type="evidence" value="ECO:0007669"/>
    <property type="project" value="UniProtKB-KW"/>
</dbReference>
<name>A0A1V0N3F8_9ARCH</name>
<accession>A0A1V0N3F8</accession>